<dbReference type="InterPro" id="IPR005171">
    <property type="entry name" value="Cyt_c_oxidase_su4_prok"/>
</dbReference>
<keyword evidence="4 6" id="KW-1133">Transmembrane helix</keyword>
<evidence type="ECO:0000313" key="7">
    <source>
        <dbReference type="EMBL" id="QEA07477.1"/>
    </source>
</evidence>
<protein>
    <recommendedName>
        <fullName evidence="8">Prokaryotic cytochrome C oxidase subunit IV</fullName>
    </recommendedName>
</protein>
<comment type="subcellular location">
    <subcellularLocation>
        <location evidence="1">Cell membrane</location>
        <topology evidence="1">Multi-pass membrane protein</topology>
    </subcellularLocation>
</comment>
<keyword evidence="3 6" id="KW-0812">Transmembrane</keyword>
<dbReference type="GO" id="GO:0005886">
    <property type="term" value="C:plasma membrane"/>
    <property type="evidence" value="ECO:0007669"/>
    <property type="project" value="UniProtKB-SubCell"/>
</dbReference>
<gene>
    <name evidence="7" type="ORF">KBTEX_03828</name>
</gene>
<reference evidence="7" key="1">
    <citation type="submission" date="2019-06" db="EMBL/GenBank/DDBJ databases">
        <authorList>
            <person name="Murdoch R.W."/>
            <person name="Fathepure B."/>
        </authorList>
    </citation>
    <scope>NUCLEOTIDE SEQUENCE</scope>
</reference>
<proteinExistence type="predicted"/>
<dbReference type="AlphaFoldDB" id="A0A5B8RKJ9"/>
<evidence type="ECO:0000256" key="2">
    <source>
        <dbReference type="ARBA" id="ARBA00022475"/>
    </source>
</evidence>
<dbReference type="EMBL" id="MN079258">
    <property type="protein sequence ID" value="QEA07477.1"/>
    <property type="molecule type" value="Genomic_DNA"/>
</dbReference>
<sequence>MRRAETLSQHWIMLLALTVAAALAATVVPPPWLTPAVATLTLIKGRTVIDSFMGLRDASPLLRHTVDAWLAGVVALGLVVRLA</sequence>
<evidence type="ECO:0000256" key="4">
    <source>
        <dbReference type="ARBA" id="ARBA00022989"/>
    </source>
</evidence>
<evidence type="ECO:0000256" key="5">
    <source>
        <dbReference type="ARBA" id="ARBA00023136"/>
    </source>
</evidence>
<evidence type="ECO:0008006" key="8">
    <source>
        <dbReference type="Google" id="ProtNLM"/>
    </source>
</evidence>
<feature type="transmembrane region" description="Helical" evidence="6">
    <location>
        <begin position="12"/>
        <end position="32"/>
    </location>
</feature>
<keyword evidence="5 6" id="KW-0472">Membrane</keyword>
<feature type="transmembrane region" description="Helical" evidence="6">
    <location>
        <begin position="61"/>
        <end position="80"/>
    </location>
</feature>
<accession>A0A5B8RKJ9</accession>
<name>A0A5B8RKJ9_9ZZZZ</name>
<evidence type="ECO:0000256" key="6">
    <source>
        <dbReference type="SAM" id="Phobius"/>
    </source>
</evidence>
<evidence type="ECO:0000256" key="1">
    <source>
        <dbReference type="ARBA" id="ARBA00004651"/>
    </source>
</evidence>
<keyword evidence="2" id="KW-1003">Cell membrane</keyword>
<dbReference type="Pfam" id="PF03626">
    <property type="entry name" value="COX4_pro"/>
    <property type="match status" value="1"/>
</dbReference>
<organism evidence="7">
    <name type="scientific">uncultured organism</name>
    <dbReference type="NCBI Taxonomy" id="155900"/>
    <lineage>
        <taxon>unclassified sequences</taxon>
        <taxon>environmental samples</taxon>
    </lineage>
</organism>
<evidence type="ECO:0000256" key="3">
    <source>
        <dbReference type="ARBA" id="ARBA00022692"/>
    </source>
</evidence>